<keyword evidence="3" id="KW-0812">Transmembrane</keyword>
<evidence type="ECO:0000256" key="2">
    <source>
        <dbReference type="SAM" id="MobiDB-lite"/>
    </source>
</evidence>
<accession>A0ABT8YGV7</accession>
<sequence>MADHHDDSLNRRKDQLEAKLAAAKDPEAKAEAEKGGKNAGYSQAMKLSSEFVAAILVGGAIGYLLDLVAPTRPFGLIAFVLLGFCSGVLNVMRSAGVVKSQHPVDRLGELKKKDRK</sequence>
<keyword evidence="3" id="KW-1133">Transmembrane helix</keyword>
<feature type="compositionally biased region" description="Basic and acidic residues" evidence="2">
    <location>
        <begin position="1"/>
        <end position="36"/>
    </location>
</feature>
<comment type="similarity">
    <text evidence="1">Belongs to the bacterial AtpI family.</text>
</comment>
<comment type="function">
    <text evidence="1">A possible function for this protein is to guide the assembly of the membrane sector of the ATPase enzyme complex.</text>
</comment>
<dbReference type="InterPro" id="IPR032820">
    <property type="entry name" value="ATPase_put"/>
</dbReference>
<dbReference type="InterPro" id="IPR016989">
    <property type="entry name" value="Atp1_alphaprobac"/>
</dbReference>
<gene>
    <name evidence="4" type="ORF">Q4481_01610</name>
</gene>
<keyword evidence="1" id="KW-0375">Hydrogen ion transport</keyword>
<evidence type="ECO:0000313" key="5">
    <source>
        <dbReference type="Proteomes" id="UP001174932"/>
    </source>
</evidence>
<organism evidence="4 5">
    <name type="scientific">Rhizobium alvei</name>
    <dbReference type="NCBI Taxonomy" id="1132659"/>
    <lineage>
        <taxon>Bacteria</taxon>
        <taxon>Pseudomonadati</taxon>
        <taxon>Pseudomonadota</taxon>
        <taxon>Alphaproteobacteria</taxon>
        <taxon>Hyphomicrobiales</taxon>
        <taxon>Rhizobiaceae</taxon>
        <taxon>Rhizobium/Agrobacterium group</taxon>
        <taxon>Rhizobium</taxon>
    </lineage>
</organism>
<evidence type="ECO:0000313" key="4">
    <source>
        <dbReference type="EMBL" id="MDO6962632.1"/>
    </source>
</evidence>
<feature type="region of interest" description="Disordered" evidence="2">
    <location>
        <begin position="1"/>
        <end position="39"/>
    </location>
</feature>
<evidence type="ECO:0000256" key="1">
    <source>
        <dbReference type="PIRNR" id="PIRNR032126"/>
    </source>
</evidence>
<feature type="transmembrane region" description="Helical" evidence="3">
    <location>
        <begin position="74"/>
        <end position="92"/>
    </location>
</feature>
<dbReference type="RefSeq" id="WP_304374515.1">
    <property type="nucleotide sequence ID" value="NZ_JAUOZU010000001.1"/>
</dbReference>
<dbReference type="EMBL" id="JAUOZU010000001">
    <property type="protein sequence ID" value="MDO6962632.1"/>
    <property type="molecule type" value="Genomic_DNA"/>
</dbReference>
<keyword evidence="1" id="KW-0813">Transport</keyword>
<feature type="transmembrane region" description="Helical" evidence="3">
    <location>
        <begin position="51"/>
        <end position="68"/>
    </location>
</feature>
<keyword evidence="1 3" id="KW-0472">Membrane</keyword>
<dbReference type="Pfam" id="PF09527">
    <property type="entry name" value="ATPase_gene1"/>
    <property type="match status" value="1"/>
</dbReference>
<name>A0ABT8YGV7_9HYPH</name>
<evidence type="ECO:0000256" key="3">
    <source>
        <dbReference type="SAM" id="Phobius"/>
    </source>
</evidence>
<dbReference type="PIRSF" id="PIRSF032126">
    <property type="entry name" value="F0F1_ATP_synthase_subunit_I"/>
    <property type="match status" value="1"/>
</dbReference>
<protein>
    <recommendedName>
        <fullName evidence="1">ATP synthase protein I</fullName>
    </recommendedName>
</protein>
<keyword evidence="5" id="KW-1185">Reference proteome</keyword>
<reference evidence="4" key="1">
    <citation type="journal article" date="2015" name="Int. J. Syst. Evol. Microbiol.">
        <title>Rhizobium alvei sp. nov., isolated from a freshwater river.</title>
        <authorList>
            <person name="Sheu S.Y."/>
            <person name="Huang H.W."/>
            <person name="Young C.C."/>
            <person name="Chen W.M."/>
        </authorList>
    </citation>
    <scope>NUCLEOTIDE SEQUENCE</scope>
    <source>
        <strain evidence="4">TNR-22</strain>
    </source>
</reference>
<keyword evidence="1" id="KW-0406">Ion transport</keyword>
<dbReference type="Proteomes" id="UP001174932">
    <property type="component" value="Unassembled WGS sequence"/>
</dbReference>
<comment type="caution">
    <text evidence="4">The sequence shown here is derived from an EMBL/GenBank/DDBJ whole genome shotgun (WGS) entry which is preliminary data.</text>
</comment>
<proteinExistence type="inferred from homology"/>
<reference evidence="4" key="2">
    <citation type="submission" date="2023-07" db="EMBL/GenBank/DDBJ databases">
        <authorList>
            <person name="Shen H."/>
        </authorList>
    </citation>
    <scope>NUCLEOTIDE SEQUENCE</scope>
    <source>
        <strain evidence="4">TNR-22</strain>
    </source>
</reference>